<evidence type="ECO:0000259" key="2">
    <source>
        <dbReference type="Pfam" id="PF01965"/>
    </source>
</evidence>
<dbReference type="InterPro" id="IPR052158">
    <property type="entry name" value="INH-QAR"/>
</dbReference>
<protein>
    <submittedName>
        <fullName evidence="3">ThiJ/PfpI</fullName>
    </submittedName>
</protein>
<sequence length="248" mass="26738">MGILKALGAATCLLSIFPIEAAALTTSAPLTYGIVLFRMFDVLDVHGPTEVLQVLSASFKTDIVYIAETMEPVTTRPTLAAMNPLNSSVYPLLPPTHTLATAPELDVLIIPGGPGWRDPALNATLDYIRATAPKVKHVITICTGAALAARAGIMDGRKATTNKSSWPNAVLAGPNTTWIPSARWVEDNSSEPPVWSSSGVTAGIDLMLHWVEEKYNKENATNIAKFMEHVRIRDPAYDPFARNETVST</sequence>
<gene>
    <name evidence="3" type="ORF">EK21DRAFT_88410</name>
</gene>
<dbReference type="AlphaFoldDB" id="A0A9P4HDJ1"/>
<dbReference type="CDD" id="cd03139">
    <property type="entry name" value="GATase1_PfpI_2"/>
    <property type="match status" value="1"/>
</dbReference>
<dbReference type="Gene3D" id="3.40.50.880">
    <property type="match status" value="1"/>
</dbReference>
<feature type="chain" id="PRO_5040135876" evidence="1">
    <location>
        <begin position="22"/>
        <end position="248"/>
    </location>
</feature>
<keyword evidence="1" id="KW-0732">Signal</keyword>
<dbReference type="OrthoDB" id="543156at2759"/>
<feature type="signal peptide" evidence="1">
    <location>
        <begin position="1"/>
        <end position="21"/>
    </location>
</feature>
<dbReference type="InterPro" id="IPR029062">
    <property type="entry name" value="Class_I_gatase-like"/>
</dbReference>
<evidence type="ECO:0000313" key="4">
    <source>
        <dbReference type="Proteomes" id="UP000799777"/>
    </source>
</evidence>
<dbReference type="PANTHER" id="PTHR43130">
    <property type="entry name" value="ARAC-FAMILY TRANSCRIPTIONAL REGULATOR"/>
    <property type="match status" value="1"/>
</dbReference>
<organism evidence="3 4">
    <name type="scientific">Setomelanomma holmii</name>
    <dbReference type="NCBI Taxonomy" id="210430"/>
    <lineage>
        <taxon>Eukaryota</taxon>
        <taxon>Fungi</taxon>
        <taxon>Dikarya</taxon>
        <taxon>Ascomycota</taxon>
        <taxon>Pezizomycotina</taxon>
        <taxon>Dothideomycetes</taxon>
        <taxon>Pleosporomycetidae</taxon>
        <taxon>Pleosporales</taxon>
        <taxon>Pleosporineae</taxon>
        <taxon>Phaeosphaeriaceae</taxon>
        <taxon>Setomelanomma</taxon>
    </lineage>
</organism>
<proteinExistence type="predicted"/>
<dbReference type="SUPFAM" id="SSF52317">
    <property type="entry name" value="Class I glutamine amidotransferase-like"/>
    <property type="match status" value="1"/>
</dbReference>
<dbReference type="PANTHER" id="PTHR43130:SF15">
    <property type="entry name" value="THIJ_PFPI FAMILY PROTEIN (AFU_ORTHOLOGUE AFUA_5G14240)"/>
    <property type="match status" value="1"/>
</dbReference>
<feature type="domain" description="DJ-1/PfpI" evidence="2">
    <location>
        <begin position="35"/>
        <end position="212"/>
    </location>
</feature>
<dbReference type="Pfam" id="PF01965">
    <property type="entry name" value="DJ-1_PfpI"/>
    <property type="match status" value="1"/>
</dbReference>
<dbReference type="EMBL" id="ML978184">
    <property type="protein sequence ID" value="KAF2031086.1"/>
    <property type="molecule type" value="Genomic_DNA"/>
</dbReference>
<comment type="caution">
    <text evidence="3">The sequence shown here is derived from an EMBL/GenBank/DDBJ whole genome shotgun (WGS) entry which is preliminary data.</text>
</comment>
<evidence type="ECO:0000256" key="1">
    <source>
        <dbReference type="SAM" id="SignalP"/>
    </source>
</evidence>
<keyword evidence="4" id="KW-1185">Reference proteome</keyword>
<accession>A0A9P4HDJ1</accession>
<evidence type="ECO:0000313" key="3">
    <source>
        <dbReference type="EMBL" id="KAF2031086.1"/>
    </source>
</evidence>
<reference evidence="3" key="1">
    <citation type="journal article" date="2020" name="Stud. Mycol.">
        <title>101 Dothideomycetes genomes: a test case for predicting lifestyles and emergence of pathogens.</title>
        <authorList>
            <person name="Haridas S."/>
            <person name="Albert R."/>
            <person name="Binder M."/>
            <person name="Bloem J."/>
            <person name="Labutti K."/>
            <person name="Salamov A."/>
            <person name="Andreopoulos B."/>
            <person name="Baker S."/>
            <person name="Barry K."/>
            <person name="Bills G."/>
            <person name="Bluhm B."/>
            <person name="Cannon C."/>
            <person name="Castanera R."/>
            <person name="Culley D."/>
            <person name="Daum C."/>
            <person name="Ezra D."/>
            <person name="Gonzalez J."/>
            <person name="Henrissat B."/>
            <person name="Kuo A."/>
            <person name="Liang C."/>
            <person name="Lipzen A."/>
            <person name="Lutzoni F."/>
            <person name="Magnuson J."/>
            <person name="Mondo S."/>
            <person name="Nolan M."/>
            <person name="Ohm R."/>
            <person name="Pangilinan J."/>
            <person name="Park H.-J."/>
            <person name="Ramirez L."/>
            <person name="Alfaro M."/>
            <person name="Sun H."/>
            <person name="Tritt A."/>
            <person name="Yoshinaga Y."/>
            <person name="Zwiers L.-H."/>
            <person name="Turgeon B."/>
            <person name="Goodwin S."/>
            <person name="Spatafora J."/>
            <person name="Crous P."/>
            <person name="Grigoriev I."/>
        </authorList>
    </citation>
    <scope>NUCLEOTIDE SEQUENCE</scope>
    <source>
        <strain evidence="3">CBS 110217</strain>
    </source>
</reference>
<name>A0A9P4HDJ1_9PLEO</name>
<dbReference type="Proteomes" id="UP000799777">
    <property type="component" value="Unassembled WGS sequence"/>
</dbReference>
<dbReference type="InterPro" id="IPR002818">
    <property type="entry name" value="DJ-1/PfpI"/>
</dbReference>